<proteinExistence type="predicted"/>
<keyword evidence="2" id="KW-0812">Transmembrane</keyword>
<reference evidence="3 4" key="1">
    <citation type="submission" date="2024-09" db="EMBL/GenBank/DDBJ databases">
        <authorList>
            <person name="Sun Q."/>
            <person name="Mori K."/>
        </authorList>
    </citation>
    <scope>NUCLEOTIDE SEQUENCE [LARGE SCALE GENOMIC DNA]</scope>
    <source>
        <strain evidence="3 4">JCM 3143</strain>
    </source>
</reference>
<feature type="region of interest" description="Disordered" evidence="1">
    <location>
        <begin position="1"/>
        <end position="73"/>
    </location>
</feature>
<evidence type="ECO:0000313" key="4">
    <source>
        <dbReference type="Proteomes" id="UP001589532"/>
    </source>
</evidence>
<keyword evidence="4" id="KW-1185">Reference proteome</keyword>
<evidence type="ECO:0000256" key="1">
    <source>
        <dbReference type="SAM" id="MobiDB-lite"/>
    </source>
</evidence>
<keyword evidence="2" id="KW-1133">Transmembrane helix</keyword>
<organism evidence="3 4">
    <name type="scientific">Nonomuraea helvata</name>
    <dbReference type="NCBI Taxonomy" id="37484"/>
    <lineage>
        <taxon>Bacteria</taxon>
        <taxon>Bacillati</taxon>
        <taxon>Actinomycetota</taxon>
        <taxon>Actinomycetes</taxon>
        <taxon>Streptosporangiales</taxon>
        <taxon>Streptosporangiaceae</taxon>
        <taxon>Nonomuraea</taxon>
    </lineage>
</organism>
<dbReference type="EMBL" id="JBHMBW010000014">
    <property type="protein sequence ID" value="MFB9625076.1"/>
    <property type="molecule type" value="Genomic_DNA"/>
</dbReference>
<dbReference type="RefSeq" id="WP_344986328.1">
    <property type="nucleotide sequence ID" value="NZ_BAAAXV010000001.1"/>
</dbReference>
<evidence type="ECO:0000256" key="2">
    <source>
        <dbReference type="SAM" id="Phobius"/>
    </source>
</evidence>
<feature type="compositionally biased region" description="Pro residues" evidence="1">
    <location>
        <begin position="1"/>
        <end position="12"/>
    </location>
</feature>
<accession>A0ABV5S3B4</accession>
<protein>
    <recommendedName>
        <fullName evidence="5">Serine/arginine repetitive matrix protein 2</fullName>
    </recommendedName>
</protein>
<keyword evidence="2" id="KW-0472">Membrane</keyword>
<comment type="caution">
    <text evidence="3">The sequence shown here is derived from an EMBL/GenBank/DDBJ whole genome shotgun (WGS) entry which is preliminary data.</text>
</comment>
<evidence type="ECO:0000313" key="3">
    <source>
        <dbReference type="EMBL" id="MFB9625076.1"/>
    </source>
</evidence>
<name>A0ABV5S3B4_9ACTN</name>
<feature type="compositionally biased region" description="Pro residues" evidence="1">
    <location>
        <begin position="31"/>
        <end position="60"/>
    </location>
</feature>
<evidence type="ECO:0008006" key="5">
    <source>
        <dbReference type="Google" id="ProtNLM"/>
    </source>
</evidence>
<feature type="compositionally biased region" description="Low complexity" evidence="1">
    <location>
        <begin position="13"/>
        <end position="30"/>
    </location>
</feature>
<dbReference type="SUPFAM" id="SSF81995">
    <property type="entry name" value="beta-sandwich domain of Sec23/24"/>
    <property type="match status" value="1"/>
</dbReference>
<gene>
    <name evidence="3" type="ORF">ACFFSA_18470</name>
</gene>
<sequence>MSDNSPPPPYGPQPGSQPGYGPQPGSQPGHGQPPPQYGPAPQYGPPPQYSPPPHYGPPPQYGQYGQQPQFPPRIDSKAIKPRLWWIGLVWGVFVVCAIAGVVVFSTGLVSSVSDIAPSRTFAAGESVTIPVDPADRPAVYLSSDTQVNYVCEISGQAKLAKTTGRQTVTSGSVTWVELFVINAPSKGDYQLTCTTQEQADVRYGVGRPLASAAGGIAGGVAALLLIPGAGLLVAVIGTIVVLVRRSGARKRLAVTG</sequence>
<feature type="transmembrane region" description="Helical" evidence="2">
    <location>
        <begin position="216"/>
        <end position="243"/>
    </location>
</feature>
<feature type="transmembrane region" description="Helical" evidence="2">
    <location>
        <begin position="83"/>
        <end position="104"/>
    </location>
</feature>
<dbReference type="Proteomes" id="UP001589532">
    <property type="component" value="Unassembled WGS sequence"/>
</dbReference>